<accession>A0A014PKG7</accession>
<evidence type="ECO:0000256" key="1">
    <source>
        <dbReference type="SAM" id="MobiDB-lite"/>
    </source>
</evidence>
<dbReference type="Proteomes" id="UP000030151">
    <property type="component" value="Unassembled WGS sequence"/>
</dbReference>
<organism evidence="3 4">
    <name type="scientific">Metarhizium robertsii</name>
    <dbReference type="NCBI Taxonomy" id="568076"/>
    <lineage>
        <taxon>Eukaryota</taxon>
        <taxon>Fungi</taxon>
        <taxon>Dikarya</taxon>
        <taxon>Ascomycota</taxon>
        <taxon>Pezizomycotina</taxon>
        <taxon>Sordariomycetes</taxon>
        <taxon>Hypocreomycetidae</taxon>
        <taxon>Hypocreales</taxon>
        <taxon>Clavicipitaceae</taxon>
        <taxon>Metarhizium</taxon>
    </lineage>
</organism>
<evidence type="ECO:0000313" key="4">
    <source>
        <dbReference type="Proteomes" id="UP000030151"/>
    </source>
</evidence>
<proteinExistence type="predicted"/>
<sequence length="180" mass="20663">MLLDAVFLGILAHPVESQLTETTRLLFHGQTDNAGILYALCPHNFQERQKRQPFSTLTKGRRSMLPGGPEREDAQIQLLMGEADWWRKWEWQAASGGRLGAAKRETAGGPERRTTRRGGRGRPEELVANKDVCGAQRWGEDEFRRLKYYNFCQDLELKCLQTNLATWFTGRRTPWDELAT</sequence>
<evidence type="ECO:0000313" key="3">
    <source>
        <dbReference type="EMBL" id="EXU96291.1"/>
    </source>
</evidence>
<evidence type="ECO:0000256" key="2">
    <source>
        <dbReference type="SAM" id="SignalP"/>
    </source>
</evidence>
<feature type="signal peptide" evidence="2">
    <location>
        <begin position="1"/>
        <end position="17"/>
    </location>
</feature>
<comment type="caution">
    <text evidence="3">The sequence shown here is derived from an EMBL/GenBank/DDBJ whole genome shotgun (WGS) entry which is preliminary data.</text>
</comment>
<protein>
    <submittedName>
        <fullName evidence="3">Uncharacterized protein</fullName>
    </submittedName>
</protein>
<feature type="compositionally biased region" description="Basic and acidic residues" evidence="1">
    <location>
        <begin position="102"/>
        <end position="113"/>
    </location>
</feature>
<dbReference type="AlphaFoldDB" id="A0A014PKG7"/>
<name>A0A014PKG7_9HYPO</name>
<keyword evidence="2" id="KW-0732">Signal</keyword>
<dbReference type="EMBL" id="JELW01000052">
    <property type="protein sequence ID" value="EXU96291.1"/>
    <property type="molecule type" value="Genomic_DNA"/>
</dbReference>
<feature type="region of interest" description="Disordered" evidence="1">
    <location>
        <begin position="97"/>
        <end position="123"/>
    </location>
</feature>
<gene>
    <name evidence="3" type="ORF">X797_010676</name>
</gene>
<feature type="chain" id="PRO_5001474804" evidence="2">
    <location>
        <begin position="18"/>
        <end position="180"/>
    </location>
</feature>
<dbReference type="HOGENOM" id="CLU_1496585_0_0_1"/>
<reference evidence="3 4" key="1">
    <citation type="submission" date="2014-02" db="EMBL/GenBank/DDBJ databases">
        <title>The genome sequence of the entomopathogenic fungus Metarhizium robertsii ARSEF 2575.</title>
        <authorList>
            <person name="Giuliano Garisto Donzelli B."/>
            <person name="Roe B.A."/>
            <person name="Macmil S.L."/>
            <person name="Krasnoff S.B."/>
            <person name="Gibson D.M."/>
        </authorList>
    </citation>
    <scope>NUCLEOTIDE SEQUENCE [LARGE SCALE GENOMIC DNA]</scope>
    <source>
        <strain evidence="3 4">ARSEF 2575</strain>
    </source>
</reference>